<dbReference type="HOGENOM" id="CLU_059558_0_0_11"/>
<dbReference type="AlphaFoldDB" id="C7LYI5"/>
<dbReference type="InterPro" id="IPR027417">
    <property type="entry name" value="P-loop_NTPase"/>
</dbReference>
<dbReference type="Pfam" id="PF22740">
    <property type="entry name" value="PapZ_C"/>
    <property type="match status" value="1"/>
</dbReference>
<dbReference type="RefSeq" id="WP_015798282.1">
    <property type="nucleotide sequence ID" value="NC_013124.1"/>
</dbReference>
<dbReference type="SUPFAM" id="SSF52540">
    <property type="entry name" value="P-loop containing nucleoside triphosphate hydrolases"/>
    <property type="match status" value="1"/>
</dbReference>
<dbReference type="InterPro" id="IPR053930">
    <property type="entry name" value="RapZ-like_N"/>
</dbReference>
<dbReference type="HAMAP" id="MF_00636">
    <property type="entry name" value="RapZ_like"/>
    <property type="match status" value="1"/>
</dbReference>
<evidence type="ECO:0000313" key="8">
    <source>
        <dbReference type="Proteomes" id="UP000000771"/>
    </source>
</evidence>
<dbReference type="STRING" id="525909.Afer_0847"/>
<evidence type="ECO:0000256" key="1">
    <source>
        <dbReference type="ARBA" id="ARBA00022741"/>
    </source>
</evidence>
<organism evidence="7 8">
    <name type="scientific">Acidimicrobium ferrooxidans (strain DSM 10331 / JCM 15462 / NBRC 103882 / ICP)</name>
    <dbReference type="NCBI Taxonomy" id="525909"/>
    <lineage>
        <taxon>Bacteria</taxon>
        <taxon>Bacillati</taxon>
        <taxon>Actinomycetota</taxon>
        <taxon>Acidimicrobiia</taxon>
        <taxon>Acidimicrobiales</taxon>
        <taxon>Acidimicrobiaceae</taxon>
        <taxon>Acidimicrobium</taxon>
    </lineage>
</organism>
<keyword evidence="1 4" id="KW-0547">Nucleotide-binding</keyword>
<feature type="domain" description="RapZ-like N-terminal" evidence="5">
    <location>
        <begin position="4"/>
        <end position="155"/>
    </location>
</feature>
<evidence type="ECO:0000259" key="5">
    <source>
        <dbReference type="Pfam" id="PF03668"/>
    </source>
</evidence>
<dbReference type="Pfam" id="PF03668">
    <property type="entry name" value="RapZ-like_N"/>
    <property type="match status" value="1"/>
</dbReference>
<dbReference type="Gene3D" id="3.40.50.300">
    <property type="entry name" value="P-loop containing nucleotide triphosphate hydrolases"/>
    <property type="match status" value="1"/>
</dbReference>
<dbReference type="InterPro" id="IPR053931">
    <property type="entry name" value="RapZ_C"/>
</dbReference>
<proteinExistence type="inferred from homology"/>
<name>C7LYI5_ACIFD</name>
<dbReference type="PIRSF" id="PIRSF005052">
    <property type="entry name" value="P-loopkin"/>
    <property type="match status" value="1"/>
</dbReference>
<keyword evidence="3 4" id="KW-0342">GTP-binding</keyword>
<evidence type="ECO:0000259" key="6">
    <source>
        <dbReference type="Pfam" id="PF22740"/>
    </source>
</evidence>
<feature type="binding site" evidence="4">
    <location>
        <begin position="9"/>
        <end position="16"/>
    </location>
    <ligand>
        <name>ATP</name>
        <dbReference type="ChEBI" id="CHEBI:30616"/>
    </ligand>
</feature>
<evidence type="ECO:0000256" key="4">
    <source>
        <dbReference type="HAMAP-Rule" id="MF_00636"/>
    </source>
</evidence>
<dbReference type="PANTHER" id="PTHR30448">
    <property type="entry name" value="RNASE ADAPTER PROTEIN RAPZ"/>
    <property type="match status" value="1"/>
</dbReference>
<evidence type="ECO:0000256" key="2">
    <source>
        <dbReference type="ARBA" id="ARBA00022840"/>
    </source>
</evidence>
<keyword evidence="2 4" id="KW-0067">ATP-binding</keyword>
<reference evidence="7 8" key="1">
    <citation type="journal article" date="2009" name="Stand. Genomic Sci.">
        <title>Complete genome sequence of Acidimicrobium ferrooxidans type strain (ICP).</title>
        <authorList>
            <person name="Clum A."/>
            <person name="Nolan M."/>
            <person name="Lang E."/>
            <person name="Glavina Del Rio T."/>
            <person name="Tice H."/>
            <person name="Copeland A."/>
            <person name="Cheng J.F."/>
            <person name="Lucas S."/>
            <person name="Chen F."/>
            <person name="Bruce D."/>
            <person name="Goodwin L."/>
            <person name="Pitluck S."/>
            <person name="Ivanova N."/>
            <person name="Mavrommatis K."/>
            <person name="Mikhailova N."/>
            <person name="Pati A."/>
            <person name="Chen A."/>
            <person name="Palaniappan K."/>
            <person name="Goker M."/>
            <person name="Spring S."/>
            <person name="Land M."/>
            <person name="Hauser L."/>
            <person name="Chang Y.J."/>
            <person name="Jeffries C.C."/>
            <person name="Chain P."/>
            <person name="Bristow J."/>
            <person name="Eisen J.A."/>
            <person name="Markowitz V."/>
            <person name="Hugenholtz P."/>
            <person name="Kyrpides N.C."/>
            <person name="Klenk H.P."/>
            <person name="Lapidus A."/>
        </authorList>
    </citation>
    <scope>NUCLEOTIDE SEQUENCE [LARGE SCALE GENOMIC DNA]</scope>
    <source>
        <strain evidence="8">DSM 10331 / JCM 15462 / NBRC 103882 / ICP</strain>
    </source>
</reference>
<protein>
    <submittedName>
        <fullName evidence="7">Uncharacterized protein</fullName>
    </submittedName>
</protein>
<dbReference type="EMBL" id="CP001631">
    <property type="protein sequence ID" value="ACU53793.1"/>
    <property type="molecule type" value="Genomic_DNA"/>
</dbReference>
<sequence length="285" mass="31193">MNAVAFVTGMSGAGRSTVAEALEDAGWYVIDNVPLSLVSKVVELATQGGEERLALVVGRPYGAEFVRLTELLDELRAADVAVRVLFLDAEDDVLVARFEATKRPHPLGGSGGIAAAVEQERRLLEPARELADTIVDTSELSTHELRARVLAFFEGPGERPSLRVLVSSFGFKYGTPRDLDLLFDVRFLPNPYWRRELRALSGRDQAVREFVLESADTRGFLERLDGLLAFVVPRYVAEGRAYLHLGIGCTGGRHRSVVVADEVATMLSAGGLSVEVRHRDMERGS</sequence>
<dbReference type="PANTHER" id="PTHR30448:SF0">
    <property type="entry name" value="RNASE ADAPTER PROTEIN RAPZ"/>
    <property type="match status" value="1"/>
</dbReference>
<dbReference type="NCBIfam" id="NF003828">
    <property type="entry name" value="PRK05416.1"/>
    <property type="match status" value="1"/>
</dbReference>
<dbReference type="InterPro" id="IPR005337">
    <property type="entry name" value="RapZ-like"/>
</dbReference>
<dbReference type="GO" id="GO:0005524">
    <property type="term" value="F:ATP binding"/>
    <property type="evidence" value="ECO:0007669"/>
    <property type="project" value="UniProtKB-UniRule"/>
</dbReference>
<dbReference type="GO" id="GO:0005525">
    <property type="term" value="F:GTP binding"/>
    <property type="evidence" value="ECO:0007669"/>
    <property type="project" value="UniProtKB-UniRule"/>
</dbReference>
<dbReference type="eggNOG" id="COG1660">
    <property type="taxonomic scope" value="Bacteria"/>
</dbReference>
<keyword evidence="8" id="KW-1185">Reference proteome</keyword>
<dbReference type="KEGG" id="afo:Afer_0847"/>
<accession>C7LYI5</accession>
<gene>
    <name evidence="7" type="ordered locus">Afer_0847</name>
</gene>
<comment type="caution">
    <text evidence="4">Lacks conserved residue(s) required for the propagation of feature annotation.</text>
</comment>
<evidence type="ECO:0000313" key="7">
    <source>
        <dbReference type="EMBL" id="ACU53793.1"/>
    </source>
</evidence>
<dbReference type="Proteomes" id="UP000000771">
    <property type="component" value="Chromosome"/>
</dbReference>
<feature type="domain" description="RapZ C-terminal" evidence="6">
    <location>
        <begin position="163"/>
        <end position="282"/>
    </location>
</feature>
<evidence type="ECO:0000256" key="3">
    <source>
        <dbReference type="ARBA" id="ARBA00023134"/>
    </source>
</evidence>